<dbReference type="GO" id="GO:0016301">
    <property type="term" value="F:kinase activity"/>
    <property type="evidence" value="ECO:0007669"/>
    <property type="project" value="UniProtKB-KW"/>
</dbReference>
<comment type="caution">
    <text evidence="14">The sequence shown here is derived from an EMBL/GenBank/DDBJ whole genome shotgun (WGS) entry which is preliminary data.</text>
</comment>
<evidence type="ECO:0000256" key="11">
    <source>
        <dbReference type="SAM" id="Phobius"/>
    </source>
</evidence>
<reference evidence="14 15" key="1">
    <citation type="submission" date="2023-04" db="EMBL/GenBank/DDBJ databases">
        <title>Forest soil microbial communities from Buena Vista Peninsula, Colon Province, Panama.</title>
        <authorList>
            <person name="Bouskill N."/>
        </authorList>
    </citation>
    <scope>NUCLEOTIDE SEQUENCE [LARGE SCALE GENOMIC DNA]</scope>
    <source>
        <strain evidence="14 15">AC80</strain>
    </source>
</reference>
<evidence type="ECO:0000256" key="10">
    <source>
        <dbReference type="ARBA" id="ARBA00023136"/>
    </source>
</evidence>
<evidence type="ECO:0000256" key="8">
    <source>
        <dbReference type="ARBA" id="ARBA00022989"/>
    </source>
</evidence>
<feature type="domain" description="HAMP" evidence="13">
    <location>
        <begin position="108"/>
        <end position="161"/>
    </location>
</feature>
<dbReference type="Pfam" id="PF02518">
    <property type="entry name" value="HATPase_c"/>
    <property type="match status" value="1"/>
</dbReference>
<dbReference type="EC" id="2.7.13.3" evidence="3"/>
<evidence type="ECO:0000256" key="3">
    <source>
        <dbReference type="ARBA" id="ARBA00012438"/>
    </source>
</evidence>
<dbReference type="InterPro" id="IPR003660">
    <property type="entry name" value="HAMP_dom"/>
</dbReference>
<dbReference type="PROSITE" id="PS50109">
    <property type="entry name" value="HIS_KIN"/>
    <property type="match status" value="1"/>
</dbReference>
<gene>
    <name evidence="14" type="ORF">M2272_002212</name>
</gene>
<keyword evidence="15" id="KW-1185">Reference proteome</keyword>
<dbReference type="SMART" id="SM00387">
    <property type="entry name" value="HATPase_c"/>
    <property type="match status" value="1"/>
</dbReference>
<dbReference type="PROSITE" id="PS50885">
    <property type="entry name" value="HAMP"/>
    <property type="match status" value="1"/>
</dbReference>
<dbReference type="CDD" id="cd06225">
    <property type="entry name" value="HAMP"/>
    <property type="match status" value="1"/>
</dbReference>
<evidence type="ECO:0000256" key="2">
    <source>
        <dbReference type="ARBA" id="ARBA00004236"/>
    </source>
</evidence>
<evidence type="ECO:0000313" key="15">
    <source>
        <dbReference type="Proteomes" id="UP001160130"/>
    </source>
</evidence>
<evidence type="ECO:0000256" key="7">
    <source>
        <dbReference type="ARBA" id="ARBA00022777"/>
    </source>
</evidence>
<dbReference type="SUPFAM" id="SSF158472">
    <property type="entry name" value="HAMP domain-like"/>
    <property type="match status" value="1"/>
</dbReference>
<dbReference type="PANTHER" id="PTHR45436">
    <property type="entry name" value="SENSOR HISTIDINE KINASE YKOH"/>
    <property type="match status" value="1"/>
</dbReference>
<dbReference type="PRINTS" id="PR00344">
    <property type="entry name" value="BCTRLSENSOR"/>
</dbReference>
<dbReference type="Pfam" id="PF00512">
    <property type="entry name" value="HisKA"/>
    <property type="match status" value="1"/>
</dbReference>
<evidence type="ECO:0000256" key="1">
    <source>
        <dbReference type="ARBA" id="ARBA00000085"/>
    </source>
</evidence>
<accession>A0ABT6L007</accession>
<proteinExistence type="predicted"/>
<organism evidence="14 15">
    <name type="scientific">Mycolicibacterium frederiksbergense</name>
    <dbReference type="NCBI Taxonomy" id="117567"/>
    <lineage>
        <taxon>Bacteria</taxon>
        <taxon>Bacillati</taxon>
        <taxon>Actinomycetota</taxon>
        <taxon>Actinomycetes</taxon>
        <taxon>Mycobacteriales</taxon>
        <taxon>Mycobacteriaceae</taxon>
        <taxon>Mycolicibacterium</taxon>
    </lineage>
</organism>
<dbReference type="Gene3D" id="6.10.340.10">
    <property type="match status" value="1"/>
</dbReference>
<dbReference type="Gene3D" id="3.30.565.10">
    <property type="entry name" value="Histidine kinase-like ATPase, C-terminal domain"/>
    <property type="match status" value="1"/>
</dbReference>
<dbReference type="SMART" id="SM00304">
    <property type="entry name" value="HAMP"/>
    <property type="match status" value="1"/>
</dbReference>
<keyword evidence="4" id="KW-0597">Phosphoprotein</keyword>
<evidence type="ECO:0000256" key="5">
    <source>
        <dbReference type="ARBA" id="ARBA00022679"/>
    </source>
</evidence>
<protein>
    <recommendedName>
        <fullName evidence="3">histidine kinase</fullName>
        <ecNumber evidence="3">2.7.13.3</ecNumber>
    </recommendedName>
</protein>
<evidence type="ECO:0000256" key="4">
    <source>
        <dbReference type="ARBA" id="ARBA00022553"/>
    </source>
</evidence>
<comment type="catalytic activity">
    <reaction evidence="1">
        <text>ATP + protein L-histidine = ADP + protein N-phospho-L-histidine.</text>
        <dbReference type="EC" id="2.7.13.3"/>
    </reaction>
</comment>
<name>A0ABT6L007_9MYCO</name>
<keyword evidence="10 11" id="KW-0472">Membrane</keyword>
<evidence type="ECO:0000256" key="9">
    <source>
        <dbReference type="ARBA" id="ARBA00023012"/>
    </source>
</evidence>
<keyword evidence="9" id="KW-0902">Two-component regulatory system</keyword>
<sequence>MSRLNSVRLRLALLTGVIVFIGYAVVAFALVWWLKDAIVAQLQHSADISTATAGEFHRTGAQPATPTAGAAVTVRFEQALSQWGRVGVLTTAPIAGLATGLIAWVAAGRALRPVDAIERRFRELASGDFSVRVPQPSGGDEVARLARTMNTTLDRLEESAQRQRRFVADAAHELRGPIGAVRADLEVAATYPDRVDTGAALAEALIDVERLQTVATDLLTLARLEAEQPALATELSVCEVVRGLTTPQVGRFAVDGDLDARVHGSRSQLTRLLQNLVDNAARHAASTVTISVTASSATVTIDVDDDGPGIPVDQRERVFARFYRLDEARSRDQGGSGLGLAIVAEIARAHRGSVQVDDSPLGGTRIHLALPAAS</sequence>
<evidence type="ECO:0000313" key="14">
    <source>
        <dbReference type="EMBL" id="MDH6195572.1"/>
    </source>
</evidence>
<dbReference type="InterPro" id="IPR003661">
    <property type="entry name" value="HisK_dim/P_dom"/>
</dbReference>
<keyword evidence="8 11" id="KW-1133">Transmembrane helix</keyword>
<dbReference type="InterPro" id="IPR004358">
    <property type="entry name" value="Sig_transdc_His_kin-like_C"/>
</dbReference>
<dbReference type="InterPro" id="IPR036097">
    <property type="entry name" value="HisK_dim/P_sf"/>
</dbReference>
<keyword evidence="6 11" id="KW-0812">Transmembrane</keyword>
<dbReference type="SMART" id="SM00388">
    <property type="entry name" value="HisKA"/>
    <property type="match status" value="1"/>
</dbReference>
<evidence type="ECO:0000259" key="12">
    <source>
        <dbReference type="PROSITE" id="PS50109"/>
    </source>
</evidence>
<dbReference type="Gene3D" id="1.10.287.130">
    <property type="match status" value="1"/>
</dbReference>
<evidence type="ECO:0000259" key="13">
    <source>
        <dbReference type="PROSITE" id="PS50885"/>
    </source>
</evidence>
<keyword evidence="5" id="KW-0808">Transferase</keyword>
<evidence type="ECO:0000256" key="6">
    <source>
        <dbReference type="ARBA" id="ARBA00022692"/>
    </source>
</evidence>
<dbReference type="CDD" id="cd00082">
    <property type="entry name" value="HisKA"/>
    <property type="match status" value="1"/>
</dbReference>
<dbReference type="InterPro" id="IPR036890">
    <property type="entry name" value="HATPase_C_sf"/>
</dbReference>
<dbReference type="Pfam" id="PF00672">
    <property type="entry name" value="HAMP"/>
    <property type="match status" value="1"/>
</dbReference>
<dbReference type="InterPro" id="IPR003594">
    <property type="entry name" value="HATPase_dom"/>
</dbReference>
<dbReference type="EMBL" id="JARXVE010000003">
    <property type="protein sequence ID" value="MDH6195572.1"/>
    <property type="molecule type" value="Genomic_DNA"/>
</dbReference>
<dbReference type="InterPro" id="IPR005467">
    <property type="entry name" value="His_kinase_dom"/>
</dbReference>
<keyword evidence="7 14" id="KW-0418">Kinase</keyword>
<feature type="domain" description="Histidine kinase" evidence="12">
    <location>
        <begin position="169"/>
        <end position="374"/>
    </location>
</feature>
<dbReference type="InterPro" id="IPR050428">
    <property type="entry name" value="TCS_sensor_his_kinase"/>
</dbReference>
<dbReference type="SUPFAM" id="SSF47384">
    <property type="entry name" value="Homodimeric domain of signal transducing histidine kinase"/>
    <property type="match status" value="1"/>
</dbReference>
<comment type="subcellular location">
    <subcellularLocation>
        <location evidence="2">Cell membrane</location>
    </subcellularLocation>
</comment>
<dbReference type="PANTHER" id="PTHR45436:SF5">
    <property type="entry name" value="SENSOR HISTIDINE KINASE TRCS"/>
    <property type="match status" value="1"/>
</dbReference>
<dbReference type="RefSeq" id="WP_280832216.1">
    <property type="nucleotide sequence ID" value="NZ_JARXVE010000003.1"/>
</dbReference>
<dbReference type="SUPFAM" id="SSF55874">
    <property type="entry name" value="ATPase domain of HSP90 chaperone/DNA topoisomerase II/histidine kinase"/>
    <property type="match status" value="1"/>
</dbReference>
<dbReference type="Proteomes" id="UP001160130">
    <property type="component" value="Unassembled WGS sequence"/>
</dbReference>
<feature type="transmembrane region" description="Helical" evidence="11">
    <location>
        <begin position="12"/>
        <end position="34"/>
    </location>
</feature>